<dbReference type="GO" id="GO:0005459">
    <property type="term" value="F:UDP-galactose transmembrane transporter activity"/>
    <property type="evidence" value="ECO:0007669"/>
    <property type="project" value="TreeGrafter"/>
</dbReference>
<name>A0AAD5LH70_PYTIN</name>
<dbReference type="Proteomes" id="UP001209570">
    <property type="component" value="Unassembled WGS sequence"/>
</dbReference>
<dbReference type="InterPro" id="IPR037185">
    <property type="entry name" value="EmrE-like"/>
</dbReference>
<dbReference type="SUPFAM" id="SSF103481">
    <property type="entry name" value="Multidrug resistance efflux transporter EmrE"/>
    <property type="match status" value="2"/>
</dbReference>
<gene>
    <name evidence="7" type="ORF">P43SY_000775</name>
</gene>
<organism evidence="7 8">
    <name type="scientific">Pythium insidiosum</name>
    <name type="common">Pythiosis disease agent</name>
    <dbReference type="NCBI Taxonomy" id="114742"/>
    <lineage>
        <taxon>Eukaryota</taxon>
        <taxon>Sar</taxon>
        <taxon>Stramenopiles</taxon>
        <taxon>Oomycota</taxon>
        <taxon>Peronosporomycetes</taxon>
        <taxon>Pythiales</taxon>
        <taxon>Pythiaceae</taxon>
        <taxon>Pythium</taxon>
    </lineage>
</organism>
<keyword evidence="3 6" id="KW-0812">Transmembrane</keyword>
<protein>
    <submittedName>
        <fullName evidence="7">Uncharacterized protein</fullName>
    </submittedName>
</protein>
<dbReference type="Pfam" id="PF08449">
    <property type="entry name" value="UAA"/>
    <property type="match status" value="1"/>
</dbReference>
<evidence type="ECO:0000313" key="8">
    <source>
        <dbReference type="Proteomes" id="UP001209570"/>
    </source>
</evidence>
<dbReference type="GO" id="GO:0005789">
    <property type="term" value="C:endoplasmic reticulum membrane"/>
    <property type="evidence" value="ECO:0007669"/>
    <property type="project" value="TreeGrafter"/>
</dbReference>
<evidence type="ECO:0000256" key="2">
    <source>
        <dbReference type="ARBA" id="ARBA00022448"/>
    </source>
</evidence>
<feature type="transmembrane region" description="Helical" evidence="6">
    <location>
        <begin position="206"/>
        <end position="227"/>
    </location>
</feature>
<dbReference type="AlphaFoldDB" id="A0AAD5LH70"/>
<feature type="transmembrane region" description="Helical" evidence="6">
    <location>
        <begin position="52"/>
        <end position="75"/>
    </location>
</feature>
<keyword evidence="4 6" id="KW-1133">Transmembrane helix</keyword>
<evidence type="ECO:0000256" key="3">
    <source>
        <dbReference type="ARBA" id="ARBA00022692"/>
    </source>
</evidence>
<dbReference type="InterPro" id="IPR013657">
    <property type="entry name" value="SCL35B1-4/HUT1"/>
</dbReference>
<comment type="caution">
    <text evidence="7">The sequence shown here is derived from an EMBL/GenBank/DDBJ whole genome shotgun (WGS) entry which is preliminary data.</text>
</comment>
<evidence type="ECO:0000313" key="7">
    <source>
        <dbReference type="EMBL" id="KAJ0398330.1"/>
    </source>
</evidence>
<accession>A0AAD5LH70</accession>
<reference evidence="7" key="1">
    <citation type="submission" date="2021-12" db="EMBL/GenBank/DDBJ databases">
        <title>Prjna785345.</title>
        <authorList>
            <person name="Rujirawat T."/>
            <person name="Krajaejun T."/>
        </authorList>
    </citation>
    <scope>NUCLEOTIDE SEQUENCE</scope>
    <source>
        <strain evidence="7">Pi057C3</strain>
    </source>
</reference>
<evidence type="ECO:0000256" key="4">
    <source>
        <dbReference type="ARBA" id="ARBA00022989"/>
    </source>
</evidence>
<keyword evidence="5 6" id="KW-0472">Membrane</keyword>
<sequence>MAAKARSAGSTGSSISNLLVCIGGIYVCYLSYGIFQEKIFTYRTPDGDKFTATLFMLFVQCVMNALVAYSATFIWRPDRPTMPLAPFAIPSSAYLGAMLCSNEALKHVSYPTQALGKSCKMIPVMLMGVLIRRKKYTLRDYICVLLITTGIAVFQLGKASSKHASKENSSYGLLLLFTSLTLDGISGPKQEEISQSLRPTVHQQMFYTNLWAVLYTGAGALVTGQAFSGFQFCIDNPAILNSVFYFSICSALGQNFIYFTIQQFSALTCTTITTTRKFFTILFSVLWYGHTLSAMSWIGVAIVFTGLGWELSSKYQKYQQQQKQHLQ</sequence>
<evidence type="ECO:0000256" key="1">
    <source>
        <dbReference type="ARBA" id="ARBA00004141"/>
    </source>
</evidence>
<keyword evidence="2" id="KW-0813">Transport</keyword>
<evidence type="ECO:0000256" key="6">
    <source>
        <dbReference type="SAM" id="Phobius"/>
    </source>
</evidence>
<dbReference type="PANTHER" id="PTHR10778">
    <property type="entry name" value="SOLUTE CARRIER FAMILY 35 MEMBER B"/>
    <property type="match status" value="1"/>
</dbReference>
<dbReference type="PANTHER" id="PTHR10778:SF18">
    <property type="entry name" value="SUGAR PHOSPHATE TRANSPORTER DOMAIN-CONTAINING PROTEIN"/>
    <property type="match status" value="1"/>
</dbReference>
<dbReference type="GO" id="GO:0005460">
    <property type="term" value="F:UDP-glucose transmembrane transporter activity"/>
    <property type="evidence" value="ECO:0007669"/>
    <property type="project" value="TreeGrafter"/>
</dbReference>
<comment type="subcellular location">
    <subcellularLocation>
        <location evidence="1">Membrane</location>
        <topology evidence="1">Multi-pass membrane protein</topology>
    </subcellularLocation>
</comment>
<keyword evidence="8" id="KW-1185">Reference proteome</keyword>
<feature type="transmembrane region" description="Helical" evidence="6">
    <location>
        <begin position="12"/>
        <end position="32"/>
    </location>
</feature>
<feature type="transmembrane region" description="Helical" evidence="6">
    <location>
        <begin position="239"/>
        <end position="259"/>
    </location>
</feature>
<evidence type="ECO:0000256" key="5">
    <source>
        <dbReference type="ARBA" id="ARBA00023136"/>
    </source>
</evidence>
<proteinExistence type="predicted"/>
<dbReference type="GO" id="GO:0000139">
    <property type="term" value="C:Golgi membrane"/>
    <property type="evidence" value="ECO:0007669"/>
    <property type="project" value="TreeGrafter"/>
</dbReference>
<dbReference type="EMBL" id="JAKCXM010000220">
    <property type="protein sequence ID" value="KAJ0398330.1"/>
    <property type="molecule type" value="Genomic_DNA"/>
</dbReference>